<dbReference type="Proteomes" id="UP001150581">
    <property type="component" value="Unassembled WGS sequence"/>
</dbReference>
<sequence>MLIYIGALALAWGIWRAVRPAPSVEGRCVVIVGASSGIGRSLALEYARQGATLLLCARRSDLLSQVSAECTRLSGHPTAAVTGDITERATQLSLRDAAAEFPHVDYLVLNAGAITVRPLTELWMTPDARSSADTVDEVLGRALAINTCAPILVAGLFLPLLAQSRGNVVVVASVASLVAAPTRSLYSAAKHAVEGYFSAFRMEVKHLGVDVTMVYPGTVDTDLRLAAIDAPAGEPVAGSKRGKMSPDSCARAILRAAALRDRQLVTPWPYWVAVLGCCLL</sequence>
<evidence type="ECO:0000313" key="1">
    <source>
        <dbReference type="EMBL" id="KAJ1893403.1"/>
    </source>
</evidence>
<proteinExistence type="predicted"/>
<gene>
    <name evidence="1" type="ORF">LPJ66_005782</name>
</gene>
<organism evidence="1 2">
    <name type="scientific">Kickxella alabastrina</name>
    <dbReference type="NCBI Taxonomy" id="61397"/>
    <lineage>
        <taxon>Eukaryota</taxon>
        <taxon>Fungi</taxon>
        <taxon>Fungi incertae sedis</taxon>
        <taxon>Zoopagomycota</taxon>
        <taxon>Kickxellomycotina</taxon>
        <taxon>Kickxellomycetes</taxon>
        <taxon>Kickxellales</taxon>
        <taxon>Kickxellaceae</taxon>
        <taxon>Kickxella</taxon>
    </lineage>
</organism>
<protein>
    <submittedName>
        <fullName evidence="1">Uncharacterized protein</fullName>
    </submittedName>
</protein>
<comment type="caution">
    <text evidence="1">The sequence shown here is derived from an EMBL/GenBank/DDBJ whole genome shotgun (WGS) entry which is preliminary data.</text>
</comment>
<dbReference type="EMBL" id="JANBPG010000841">
    <property type="protein sequence ID" value="KAJ1893403.1"/>
    <property type="molecule type" value="Genomic_DNA"/>
</dbReference>
<name>A0ACC1IFV1_9FUNG</name>
<accession>A0ACC1IFV1</accession>
<keyword evidence="2" id="KW-1185">Reference proteome</keyword>
<evidence type="ECO:0000313" key="2">
    <source>
        <dbReference type="Proteomes" id="UP001150581"/>
    </source>
</evidence>
<reference evidence="1" key="1">
    <citation type="submission" date="2022-07" db="EMBL/GenBank/DDBJ databases">
        <title>Phylogenomic reconstructions and comparative analyses of Kickxellomycotina fungi.</title>
        <authorList>
            <person name="Reynolds N.K."/>
            <person name="Stajich J.E."/>
            <person name="Barry K."/>
            <person name="Grigoriev I.V."/>
            <person name="Crous P."/>
            <person name="Smith M.E."/>
        </authorList>
    </citation>
    <scope>NUCLEOTIDE SEQUENCE</scope>
    <source>
        <strain evidence="1">Benny 63K</strain>
    </source>
</reference>